<dbReference type="Proteomes" id="UP001271648">
    <property type="component" value="Unassembled WGS sequence"/>
</dbReference>
<evidence type="ECO:0000313" key="3">
    <source>
        <dbReference type="EMBL" id="MDW0115439.1"/>
    </source>
</evidence>
<dbReference type="SMART" id="SM00327">
    <property type="entry name" value="VWA"/>
    <property type="match status" value="1"/>
</dbReference>
<dbReference type="InterPro" id="IPR025861">
    <property type="entry name" value="CobT_VWA_dom"/>
</dbReference>
<dbReference type="Gene3D" id="3.40.50.410">
    <property type="entry name" value="von Willebrand factor, type A domain"/>
    <property type="match status" value="1"/>
</dbReference>
<accession>A0AAW9A479</accession>
<dbReference type="EMBL" id="JAUBDJ010000001">
    <property type="protein sequence ID" value="MDW0115439.1"/>
    <property type="molecule type" value="Genomic_DNA"/>
</dbReference>
<evidence type="ECO:0000313" key="4">
    <source>
        <dbReference type="Proteomes" id="UP001271648"/>
    </source>
</evidence>
<feature type="compositionally biased region" description="Basic and acidic residues" evidence="1">
    <location>
        <begin position="330"/>
        <end position="341"/>
    </location>
</feature>
<reference evidence="3 4" key="1">
    <citation type="submission" date="2023-06" db="EMBL/GenBank/DDBJ databases">
        <title>Sporosarcina sp. nov., isolated from Korean traditional fermented seafood 'Jeotgal'.</title>
        <authorList>
            <person name="Yang A.I."/>
            <person name="Shin N.-R."/>
        </authorList>
    </citation>
    <scope>NUCLEOTIDE SEQUENCE [LARGE SCALE GENOMIC DNA]</scope>
    <source>
        <strain evidence="3 4">KCTC43456</strain>
    </source>
</reference>
<protein>
    <recommendedName>
        <fullName evidence="2">VWFA domain-containing protein</fullName>
    </recommendedName>
</protein>
<dbReference type="Pfam" id="PF11775">
    <property type="entry name" value="CobT_C"/>
    <property type="match status" value="1"/>
</dbReference>
<proteinExistence type="predicted"/>
<evidence type="ECO:0000256" key="1">
    <source>
        <dbReference type="SAM" id="MobiDB-lite"/>
    </source>
</evidence>
<dbReference type="PANTHER" id="PTHR41248:SF1">
    <property type="entry name" value="NORD PROTEIN"/>
    <property type="match status" value="1"/>
</dbReference>
<dbReference type="InterPro" id="IPR051928">
    <property type="entry name" value="NorD/CobT"/>
</dbReference>
<dbReference type="CDD" id="cd01454">
    <property type="entry name" value="vWA_norD_type"/>
    <property type="match status" value="1"/>
</dbReference>
<comment type="caution">
    <text evidence="3">The sequence shown here is derived from an EMBL/GenBank/DDBJ whole genome shotgun (WGS) entry which is preliminary data.</text>
</comment>
<organism evidence="3 4">
    <name type="scientific">Sporosarcina thermotolerans</name>
    <dbReference type="NCBI Taxonomy" id="633404"/>
    <lineage>
        <taxon>Bacteria</taxon>
        <taxon>Bacillati</taxon>
        <taxon>Bacillota</taxon>
        <taxon>Bacilli</taxon>
        <taxon>Bacillales</taxon>
        <taxon>Caryophanaceae</taxon>
        <taxon>Sporosarcina</taxon>
    </lineage>
</organism>
<feature type="compositionally biased region" description="Low complexity" evidence="1">
    <location>
        <begin position="309"/>
        <end position="321"/>
    </location>
</feature>
<dbReference type="PANTHER" id="PTHR41248">
    <property type="entry name" value="NORD PROTEIN"/>
    <property type="match status" value="1"/>
</dbReference>
<gene>
    <name evidence="3" type="ORF">QTL97_00605</name>
</gene>
<dbReference type="SUPFAM" id="SSF53300">
    <property type="entry name" value="vWA-like"/>
    <property type="match status" value="1"/>
</dbReference>
<dbReference type="InterPro" id="IPR002035">
    <property type="entry name" value="VWF_A"/>
</dbReference>
<name>A0AAW9A479_9BACL</name>
<sequence>MVKLNRFIQFNDETIDANQLLLYERLGRALADAPYLELTERKLFELQPKEGGISLSVFWRHRPEEITHMGRLSDVYLMTAGFWKNFSVSDWLKFRQQYERHHLRKFAEELLLMLEEFRLMDLVEKQRPGTSRAFSVRRQLLLQFHYDRLVSNFKKGFYADALMDQLFITLHDSMFAQSTVEWELPIEQIHLIASYATDATSTSQMMNVVDRIIFMIEEVIEQDLIHQYYAIGDSISEETAAFHFHDGMKEAEKGEPEVKETIDEVFRTWHRENESESGVHLEYELEHGRAGRGDGSNVAEGNENAEIQETGTGESEGNESGQWSDEEHEQTDKKIAQKKAGKEFGKEHAHVVFEEKVVEAVSNEANKIKLLKWREEHKPYIRSFVEEMKKRIEMKEDARRTGLPKGRLSPKLTTILVDERPRPFYRKNIPSDKLDAVFGLLVDGSASMMDKLDETKKAVLMFHDVLRQLAVPHEISSYYEDANHATKELQPNVFGLMHTFMEQRQDNGLSILSFETNEDNRDGFAIRWMTRRLLARPEKNKFLLVFSDGEPSAFGYDRNGILDTREAVMEAEKQGISVIHLFLASEEPTDDQRALFSMMFGNKSAASHSVENFTDQTLRILRKLLAIAIG</sequence>
<feature type="domain" description="VWFA" evidence="2">
    <location>
        <begin position="435"/>
        <end position="621"/>
    </location>
</feature>
<keyword evidence="4" id="KW-1185">Reference proteome</keyword>
<feature type="region of interest" description="Disordered" evidence="1">
    <location>
        <begin position="305"/>
        <end position="341"/>
    </location>
</feature>
<dbReference type="AlphaFoldDB" id="A0AAW9A479"/>
<evidence type="ECO:0000259" key="2">
    <source>
        <dbReference type="SMART" id="SM00327"/>
    </source>
</evidence>
<dbReference type="RefSeq" id="WP_317939986.1">
    <property type="nucleotide sequence ID" value="NZ_JAUBDJ010000001.1"/>
</dbReference>
<dbReference type="InterPro" id="IPR036465">
    <property type="entry name" value="vWFA_dom_sf"/>
</dbReference>